<sequence>MGGLINSSAAGVLEELVNMMFNRQAQPDGPPHIADMRTAKHAEWLHHRGRRAAVQPAPPPPAQPVAIGRPHRCTQSRRTQQAGFNAILVQLAHIYAAAAAAAAPPAARSSTSSSM</sequence>
<gene>
    <name evidence="2" type="primary">PLESTB003937</name>
    <name evidence="2" type="ORF">PLESTB_001942400</name>
</gene>
<dbReference type="AlphaFoldDB" id="A0A9W6C2Q6"/>
<reference evidence="2 3" key="1">
    <citation type="journal article" date="2023" name="Commun. Biol.">
        <title>Reorganization of the ancestral sex-determining regions during the evolution of trioecy in Pleodorina starrii.</title>
        <authorList>
            <person name="Takahashi K."/>
            <person name="Suzuki S."/>
            <person name="Kawai-Toyooka H."/>
            <person name="Yamamoto K."/>
            <person name="Hamaji T."/>
            <person name="Ootsuki R."/>
            <person name="Yamaguchi H."/>
            <person name="Kawachi M."/>
            <person name="Higashiyama T."/>
            <person name="Nozaki H."/>
        </authorList>
    </citation>
    <scope>NUCLEOTIDE SEQUENCE [LARGE SCALE GENOMIC DNA]</scope>
    <source>
        <strain evidence="2 3">NIES-4479</strain>
    </source>
</reference>
<keyword evidence="3" id="KW-1185">Reference proteome</keyword>
<dbReference type="Proteomes" id="UP001165080">
    <property type="component" value="Unassembled WGS sequence"/>
</dbReference>
<evidence type="ECO:0000313" key="3">
    <source>
        <dbReference type="Proteomes" id="UP001165080"/>
    </source>
</evidence>
<proteinExistence type="predicted"/>
<comment type="caution">
    <text evidence="2">The sequence shown here is derived from an EMBL/GenBank/DDBJ whole genome shotgun (WGS) entry which is preliminary data.</text>
</comment>
<accession>A0A9W6C2Q6</accession>
<feature type="region of interest" description="Disordered" evidence="1">
    <location>
        <begin position="49"/>
        <end position="78"/>
    </location>
</feature>
<protein>
    <submittedName>
        <fullName evidence="2">Uncharacterized protein</fullName>
    </submittedName>
</protein>
<evidence type="ECO:0000256" key="1">
    <source>
        <dbReference type="SAM" id="MobiDB-lite"/>
    </source>
</evidence>
<organism evidence="2 3">
    <name type="scientific">Pleodorina starrii</name>
    <dbReference type="NCBI Taxonomy" id="330485"/>
    <lineage>
        <taxon>Eukaryota</taxon>
        <taxon>Viridiplantae</taxon>
        <taxon>Chlorophyta</taxon>
        <taxon>core chlorophytes</taxon>
        <taxon>Chlorophyceae</taxon>
        <taxon>CS clade</taxon>
        <taxon>Chlamydomonadales</taxon>
        <taxon>Volvocaceae</taxon>
        <taxon>Pleodorina</taxon>
    </lineage>
</organism>
<name>A0A9W6C2Q6_9CHLO</name>
<evidence type="ECO:0000313" key="2">
    <source>
        <dbReference type="EMBL" id="GLC62813.1"/>
    </source>
</evidence>
<dbReference type="EMBL" id="BRXU01000072">
    <property type="protein sequence ID" value="GLC62813.1"/>
    <property type="molecule type" value="Genomic_DNA"/>
</dbReference>